<reference evidence="2 3" key="1">
    <citation type="submission" date="2018-06" db="EMBL/GenBank/DDBJ databases">
        <authorList>
            <consortium name="Pathogen Informatics"/>
            <person name="Doyle S."/>
        </authorList>
    </citation>
    <scope>NUCLEOTIDE SEQUENCE [LARGE SCALE GENOMIC DNA]</scope>
    <source>
        <strain evidence="2 3">NCTC11532</strain>
    </source>
</reference>
<keyword evidence="1" id="KW-1133">Transmembrane helix</keyword>
<organism evidence="2 3">
    <name type="scientific">Legionella wadsworthii</name>
    <dbReference type="NCBI Taxonomy" id="28088"/>
    <lineage>
        <taxon>Bacteria</taxon>
        <taxon>Pseudomonadati</taxon>
        <taxon>Pseudomonadota</taxon>
        <taxon>Gammaproteobacteria</taxon>
        <taxon>Legionellales</taxon>
        <taxon>Legionellaceae</taxon>
        <taxon>Legionella</taxon>
    </lineage>
</organism>
<sequence length="315" mass="36256">MKEKKELFEFLCELIDVQIKKYVSLATLGVGPDARLNAKLVFNEVNELLEFARQLLELIDNPKQGAEDQHHFKILLDQTKFYMEQEYVRAYAGWLLSENNIHSGVKERVAEQLALLNKIGEAAQIDCSTPSRPKSKVQEQCEYDSAAIALHILDLAKSIKENPDMELPSTIPIHARIILKKNATTRYCDEEFATPILTLHKKYETFLKQSDLQKSSSVLLKEEAVSQQKIHRTQWEHLLNRYQKIDPSAALFSSDHEWYKVALPVPKKKFDLNYSSKNMMLFGGSVITGALVLYMLLSYFTQLDKENNLNPIFKF</sequence>
<keyword evidence="3" id="KW-1185">Reference proteome</keyword>
<evidence type="ECO:0000313" key="2">
    <source>
        <dbReference type="EMBL" id="STY30205.1"/>
    </source>
</evidence>
<dbReference type="AlphaFoldDB" id="A0A378LTM2"/>
<name>A0A378LTM2_9GAMM</name>
<dbReference type="OrthoDB" id="5637237at2"/>
<accession>A0A378LTM2</accession>
<evidence type="ECO:0000313" key="3">
    <source>
        <dbReference type="Proteomes" id="UP000255297"/>
    </source>
</evidence>
<dbReference type="Proteomes" id="UP000255297">
    <property type="component" value="Unassembled WGS sequence"/>
</dbReference>
<keyword evidence="1" id="KW-0472">Membrane</keyword>
<keyword evidence="1" id="KW-0812">Transmembrane</keyword>
<evidence type="ECO:0000256" key="1">
    <source>
        <dbReference type="SAM" id="Phobius"/>
    </source>
</evidence>
<gene>
    <name evidence="2" type="ORF">NCTC11532_02289</name>
</gene>
<protein>
    <submittedName>
        <fullName evidence="2">Uncharacterized protein</fullName>
    </submittedName>
</protein>
<dbReference type="EMBL" id="UGPB01000001">
    <property type="protein sequence ID" value="STY30205.1"/>
    <property type="molecule type" value="Genomic_DNA"/>
</dbReference>
<feature type="transmembrane region" description="Helical" evidence="1">
    <location>
        <begin position="279"/>
        <end position="300"/>
    </location>
</feature>
<proteinExistence type="predicted"/>